<dbReference type="Pfam" id="PF13509">
    <property type="entry name" value="S1_2"/>
    <property type="match status" value="1"/>
</dbReference>
<name>A0A540V107_9BACL</name>
<dbReference type="GO" id="GO:0003677">
    <property type="term" value="F:DNA binding"/>
    <property type="evidence" value="ECO:0007669"/>
    <property type="project" value="UniProtKB-KW"/>
</dbReference>
<protein>
    <submittedName>
        <fullName evidence="6">DNA-binding protein</fullName>
    </submittedName>
</protein>
<dbReference type="PANTHER" id="PTHR37296:SF1">
    <property type="entry name" value="CONSERVED VIRULENCE FACTOR B"/>
    <property type="match status" value="1"/>
</dbReference>
<evidence type="ECO:0000313" key="6">
    <source>
        <dbReference type="EMBL" id="TQE90405.1"/>
    </source>
</evidence>
<evidence type="ECO:0000256" key="1">
    <source>
        <dbReference type="PIRNR" id="PIRNR012524"/>
    </source>
</evidence>
<feature type="domain" description="Conserved virulence factor B third S1" evidence="5">
    <location>
        <begin position="142"/>
        <end position="216"/>
    </location>
</feature>
<dbReference type="InterPro" id="IPR012340">
    <property type="entry name" value="NA-bd_OB-fold"/>
</dbReference>
<evidence type="ECO:0000259" key="3">
    <source>
        <dbReference type="Pfam" id="PF17783"/>
    </source>
</evidence>
<dbReference type="InterPro" id="IPR048587">
    <property type="entry name" value="CvfB_S1_3rd"/>
</dbReference>
<evidence type="ECO:0000259" key="4">
    <source>
        <dbReference type="Pfam" id="PF21191"/>
    </source>
</evidence>
<feature type="domain" description="Conserved virulence factor B first S1" evidence="2">
    <location>
        <begin position="8"/>
        <end position="65"/>
    </location>
</feature>
<evidence type="ECO:0000313" key="7">
    <source>
        <dbReference type="Proteomes" id="UP000315753"/>
    </source>
</evidence>
<dbReference type="Proteomes" id="UP000315753">
    <property type="component" value="Unassembled WGS sequence"/>
</dbReference>
<organism evidence="6 7">
    <name type="scientific">Ureibacillus terrenus</name>
    <dbReference type="NCBI Taxonomy" id="118246"/>
    <lineage>
        <taxon>Bacteria</taxon>
        <taxon>Bacillati</taxon>
        <taxon>Bacillota</taxon>
        <taxon>Bacilli</taxon>
        <taxon>Bacillales</taxon>
        <taxon>Caryophanaceae</taxon>
        <taxon>Ureibacillus</taxon>
    </lineage>
</organism>
<dbReference type="Gene3D" id="1.10.10.10">
    <property type="entry name" value="Winged helix-like DNA-binding domain superfamily/Winged helix DNA-binding domain"/>
    <property type="match status" value="1"/>
</dbReference>
<dbReference type="InterPro" id="IPR014464">
    <property type="entry name" value="CvfB_fam"/>
</dbReference>
<dbReference type="PIRSF" id="PIRSF012524">
    <property type="entry name" value="YitL_S1"/>
    <property type="match status" value="1"/>
</dbReference>
<dbReference type="InterPro" id="IPR040764">
    <property type="entry name" value="CvfB_WH"/>
</dbReference>
<feature type="domain" description="Conserved virulence factor B-like winged helix" evidence="3">
    <location>
        <begin position="227"/>
        <end position="283"/>
    </location>
</feature>
<dbReference type="AlphaFoldDB" id="A0A540V107"/>
<reference evidence="6 7" key="1">
    <citation type="submission" date="2019-06" db="EMBL/GenBank/DDBJ databases">
        <title>Genome sequence of Ureibacillus terrenus.</title>
        <authorList>
            <person name="Maclea K.S."/>
            <person name="Simoes M."/>
        </authorList>
    </citation>
    <scope>NUCLEOTIDE SEQUENCE [LARGE SCALE GENOMIC DNA]</scope>
    <source>
        <strain evidence="6 7">ATCC BAA-384</strain>
    </source>
</reference>
<dbReference type="Gene3D" id="2.40.50.140">
    <property type="entry name" value="Nucleic acid-binding proteins"/>
    <property type="match status" value="2"/>
</dbReference>
<dbReference type="InterPro" id="IPR048588">
    <property type="entry name" value="CvfB_S1_2nd"/>
</dbReference>
<dbReference type="InterPro" id="IPR036388">
    <property type="entry name" value="WH-like_DNA-bd_sf"/>
</dbReference>
<dbReference type="InterPro" id="IPR039566">
    <property type="entry name" value="CvfB_S1_st"/>
</dbReference>
<dbReference type="Pfam" id="PF17783">
    <property type="entry name" value="WHD_CvfB"/>
    <property type="match status" value="1"/>
</dbReference>
<dbReference type="PANTHER" id="PTHR37296">
    <property type="entry name" value="CONSERVED VIRULENCE FACTOR B"/>
    <property type="match status" value="1"/>
</dbReference>
<dbReference type="EMBL" id="VIGD01000012">
    <property type="protein sequence ID" value="TQE90405.1"/>
    <property type="molecule type" value="Genomic_DNA"/>
</dbReference>
<keyword evidence="6" id="KW-0238">DNA-binding</keyword>
<accession>A0A540V107</accession>
<feature type="domain" description="Conserved virulence factor B second S1" evidence="4">
    <location>
        <begin position="75"/>
        <end position="133"/>
    </location>
</feature>
<keyword evidence="7" id="KW-1185">Reference proteome</keyword>
<dbReference type="OrthoDB" id="9801597at2"/>
<comment type="similarity">
    <text evidence="1">Belongs to the CvfB family.</text>
</comment>
<proteinExistence type="inferred from homology"/>
<sequence>MMKELKAGQITELTVLENNGSRWILTNGEIKIPLDPSEVTAPLKIGDRIKVFLYGNRRGELSATMMLPQITPGSYGWAKVLKVTAEGAFTDIGTSREVLVKAEDLPKLRTLWPKAGDHLCITLYTNRKGELFGRLITEEKVKELYEKASEQLFNKNVKARAYRLLPVGSFLLGIDVPYRIFVHHSEMEAEPRLGQDVEVRIIAVKEDGTMNGSLLPRSYERLEKDAEKIYEYLKSVGGKMPFSDESTPEEIYAMFDMSKGAFKRALGVLMKQKKVQQKDGWTEIL</sequence>
<dbReference type="Pfam" id="PF21191">
    <property type="entry name" value="CvfB_1st"/>
    <property type="match status" value="1"/>
</dbReference>
<gene>
    <name evidence="6" type="ORF">FKZ59_10145</name>
</gene>
<comment type="caution">
    <text evidence="6">The sequence shown here is derived from an EMBL/GenBank/DDBJ whole genome shotgun (WGS) entry which is preliminary data.</text>
</comment>
<evidence type="ECO:0000259" key="5">
    <source>
        <dbReference type="Pfam" id="PF21543"/>
    </source>
</evidence>
<dbReference type="Pfam" id="PF21543">
    <property type="entry name" value="CvfB_2nd"/>
    <property type="match status" value="1"/>
</dbReference>
<evidence type="ECO:0000259" key="2">
    <source>
        <dbReference type="Pfam" id="PF13509"/>
    </source>
</evidence>